<comment type="caution">
    <text evidence="12">The sequence shown here is derived from an EMBL/GenBank/DDBJ whole genome shotgun (WGS) entry which is preliminary data.</text>
</comment>
<evidence type="ECO:0000256" key="7">
    <source>
        <dbReference type="ARBA" id="ARBA00023128"/>
    </source>
</evidence>
<dbReference type="EMBL" id="AVOT02083656">
    <property type="protein sequence ID" value="MBW0569015.1"/>
    <property type="molecule type" value="Genomic_DNA"/>
</dbReference>
<dbReference type="AlphaFoldDB" id="A0A9Q3PPV3"/>
<keyword evidence="8 9" id="KW-0472">Membrane</keyword>
<keyword evidence="4 9" id="KW-0812">Transmembrane</keyword>
<evidence type="ECO:0000256" key="8">
    <source>
        <dbReference type="ARBA" id="ARBA00023136"/>
    </source>
</evidence>
<keyword evidence="3 10" id="KW-0813">Transport</keyword>
<dbReference type="Proteomes" id="UP000765509">
    <property type="component" value="Unassembled WGS sequence"/>
</dbReference>
<evidence type="ECO:0000313" key="13">
    <source>
        <dbReference type="Proteomes" id="UP000765509"/>
    </source>
</evidence>
<evidence type="ECO:0000256" key="4">
    <source>
        <dbReference type="ARBA" id="ARBA00022692"/>
    </source>
</evidence>
<dbReference type="GO" id="GO:0031966">
    <property type="term" value="C:mitochondrial membrane"/>
    <property type="evidence" value="ECO:0007669"/>
    <property type="project" value="UniProtKB-SubCell"/>
</dbReference>
<dbReference type="OrthoDB" id="193856at2759"/>
<keyword evidence="6 11" id="KW-1133">Transmembrane helix</keyword>
<protein>
    <recommendedName>
        <fullName evidence="14">Mitochondrial carrier protein</fullName>
    </recommendedName>
</protein>
<comment type="similarity">
    <text evidence="2 10">Belongs to the mitochondrial carrier (TC 2.A.29) family.</text>
</comment>
<dbReference type="SUPFAM" id="SSF103506">
    <property type="entry name" value="Mitochondrial carrier"/>
    <property type="match status" value="1"/>
</dbReference>
<evidence type="ECO:0000256" key="9">
    <source>
        <dbReference type="PROSITE-ProRule" id="PRU00282"/>
    </source>
</evidence>
<dbReference type="PROSITE" id="PS50920">
    <property type="entry name" value="SOLCAR"/>
    <property type="match status" value="1"/>
</dbReference>
<dbReference type="InterPro" id="IPR023395">
    <property type="entry name" value="MCP_dom_sf"/>
</dbReference>
<dbReference type="GO" id="GO:0015227">
    <property type="term" value="F:O-acyl-L-carnitine transmembrane transporter activity"/>
    <property type="evidence" value="ECO:0007669"/>
    <property type="project" value="TreeGrafter"/>
</dbReference>
<evidence type="ECO:0000256" key="6">
    <source>
        <dbReference type="ARBA" id="ARBA00022989"/>
    </source>
</evidence>
<accession>A0A9Q3PPV3</accession>
<dbReference type="InterPro" id="IPR050567">
    <property type="entry name" value="Mitochondrial_Carrier"/>
</dbReference>
<feature type="transmembrane region" description="Helical" evidence="11">
    <location>
        <begin position="119"/>
        <end position="142"/>
    </location>
</feature>
<evidence type="ECO:0000256" key="5">
    <source>
        <dbReference type="ARBA" id="ARBA00022737"/>
    </source>
</evidence>
<name>A0A9Q3PPV3_9BASI</name>
<evidence type="ECO:0000313" key="12">
    <source>
        <dbReference type="EMBL" id="MBW0569015.1"/>
    </source>
</evidence>
<keyword evidence="5" id="KW-0677">Repeat</keyword>
<organism evidence="12 13">
    <name type="scientific">Austropuccinia psidii MF-1</name>
    <dbReference type="NCBI Taxonomy" id="1389203"/>
    <lineage>
        <taxon>Eukaryota</taxon>
        <taxon>Fungi</taxon>
        <taxon>Dikarya</taxon>
        <taxon>Basidiomycota</taxon>
        <taxon>Pucciniomycotina</taxon>
        <taxon>Pucciniomycetes</taxon>
        <taxon>Pucciniales</taxon>
        <taxon>Sphaerophragmiaceae</taxon>
        <taxon>Austropuccinia</taxon>
    </lineage>
</organism>
<evidence type="ECO:0000256" key="10">
    <source>
        <dbReference type="RuleBase" id="RU000488"/>
    </source>
</evidence>
<dbReference type="GO" id="GO:1902603">
    <property type="term" value="P:carnitine transmembrane transport"/>
    <property type="evidence" value="ECO:0007669"/>
    <property type="project" value="TreeGrafter"/>
</dbReference>
<dbReference type="InterPro" id="IPR018108">
    <property type="entry name" value="MCP_transmembrane"/>
</dbReference>
<keyword evidence="13" id="KW-1185">Reference proteome</keyword>
<evidence type="ECO:0000256" key="3">
    <source>
        <dbReference type="ARBA" id="ARBA00022448"/>
    </source>
</evidence>
<dbReference type="GO" id="GO:0006839">
    <property type="term" value="P:mitochondrial transport"/>
    <property type="evidence" value="ECO:0007669"/>
    <property type="project" value="TreeGrafter"/>
</dbReference>
<dbReference type="PANTHER" id="PTHR45624:SF4">
    <property type="entry name" value="CONGESTED-LIKE TRACHEA PROTEIN-RELATED"/>
    <property type="match status" value="1"/>
</dbReference>
<sequence>MAESQTTKDFIAGWIGGVAGIIVSNPLDVLKIRLQTSSSSSLDPRRTLIPVAFSHSPSFIHHGHTAFANLALQYSIPPNTLSCVTSASPKDWPIQNKVSSVTSTFSNLKVLWRQEGYRFLFAGAAAPILGLAFIDSFFFATYGKCMSIFNQDRERPSNLNHVFASGATAGGVCALLQTPIEVIKCRAQAEHFNQLTGAKAGSFVIAKKIYQRDGLRGFYLGGLMTGLRDSLSSGIFFTSYALIRRNLQDFYCFASHDSYSTSSKSAPEIFQLMFAGGMSGVISALLPYPLDIVC</sequence>
<keyword evidence="7" id="KW-0496">Mitochondrion</keyword>
<evidence type="ECO:0000256" key="1">
    <source>
        <dbReference type="ARBA" id="ARBA00004225"/>
    </source>
</evidence>
<proteinExistence type="inferred from homology"/>
<feature type="repeat" description="Solcar" evidence="9">
    <location>
        <begin position="157"/>
        <end position="246"/>
    </location>
</feature>
<evidence type="ECO:0000256" key="2">
    <source>
        <dbReference type="ARBA" id="ARBA00006375"/>
    </source>
</evidence>
<dbReference type="Gene3D" id="1.50.40.10">
    <property type="entry name" value="Mitochondrial carrier domain"/>
    <property type="match status" value="2"/>
</dbReference>
<gene>
    <name evidence="12" type="ORF">O181_108730</name>
</gene>
<dbReference type="Pfam" id="PF00153">
    <property type="entry name" value="Mito_carr"/>
    <property type="match status" value="3"/>
</dbReference>
<evidence type="ECO:0000256" key="11">
    <source>
        <dbReference type="SAM" id="Phobius"/>
    </source>
</evidence>
<comment type="subcellular location">
    <subcellularLocation>
        <location evidence="1">Mitochondrion membrane</location>
        <topology evidence="1">Multi-pass membrane protein</topology>
    </subcellularLocation>
</comment>
<evidence type="ECO:0008006" key="14">
    <source>
        <dbReference type="Google" id="ProtNLM"/>
    </source>
</evidence>
<reference evidence="12" key="1">
    <citation type="submission" date="2021-03" db="EMBL/GenBank/DDBJ databases">
        <title>Draft genome sequence of rust myrtle Austropuccinia psidii MF-1, a brazilian biotype.</title>
        <authorList>
            <person name="Quecine M.C."/>
            <person name="Pachon D.M.R."/>
            <person name="Bonatelli M.L."/>
            <person name="Correr F.H."/>
            <person name="Franceschini L.M."/>
            <person name="Leite T.F."/>
            <person name="Margarido G.R.A."/>
            <person name="Almeida C.A."/>
            <person name="Ferrarezi J.A."/>
            <person name="Labate C.A."/>
        </authorList>
    </citation>
    <scope>NUCLEOTIDE SEQUENCE</scope>
    <source>
        <strain evidence="12">MF-1</strain>
    </source>
</reference>
<dbReference type="PANTHER" id="PTHR45624">
    <property type="entry name" value="MITOCHONDRIAL BASIC AMINO ACIDS TRANSPORTER-RELATED"/>
    <property type="match status" value="1"/>
</dbReference>